<dbReference type="PANTHER" id="PTHR30204:SF0">
    <property type="entry name" value="REDOX-SENSITIVE TRANSCRIPTIONAL ACTIVATOR SOXR"/>
    <property type="match status" value="1"/>
</dbReference>
<dbReference type="InterPro" id="IPR047057">
    <property type="entry name" value="MerR_fam"/>
</dbReference>
<dbReference type="SUPFAM" id="SSF46955">
    <property type="entry name" value="Putative DNA-binding domain"/>
    <property type="match status" value="1"/>
</dbReference>
<dbReference type="EMBL" id="MQUQ01000021">
    <property type="protein sequence ID" value="OLZ44919.1"/>
    <property type="molecule type" value="Genomic_DNA"/>
</dbReference>
<dbReference type="RefSeq" id="WP_076166846.1">
    <property type="nucleotide sequence ID" value="NZ_JBEZVB010000034.1"/>
</dbReference>
<sequence>MTAKADATLTIGEVASKAGVSANAVRYYERYRVITAERTAGNARRFTIDAICRIRLAVAAQRVGLSLAESAEILARIPPMAPDLEQWTAAGQRLIEAGQARIAELAAVVDEYRTLDFLTSRTEPRLPA</sequence>
<dbReference type="AlphaFoldDB" id="A0A1R0KGX8"/>
<evidence type="ECO:0000313" key="4">
    <source>
        <dbReference type="Proteomes" id="UP000187486"/>
    </source>
</evidence>
<keyword evidence="4" id="KW-1185">Reference proteome</keyword>
<dbReference type="Gene3D" id="1.10.1660.10">
    <property type="match status" value="1"/>
</dbReference>
<protein>
    <submittedName>
        <fullName evidence="3">Transcriptional regulator</fullName>
    </submittedName>
</protein>
<dbReference type="InterPro" id="IPR009061">
    <property type="entry name" value="DNA-bd_dom_put_sf"/>
</dbReference>
<feature type="domain" description="HTH merR-type" evidence="2">
    <location>
        <begin position="8"/>
        <end position="76"/>
    </location>
</feature>
<dbReference type="STRING" id="76021.BS329_34735"/>
<proteinExistence type="predicted"/>
<dbReference type="Pfam" id="PF13411">
    <property type="entry name" value="MerR_1"/>
    <property type="match status" value="1"/>
</dbReference>
<dbReference type="PROSITE" id="PS50937">
    <property type="entry name" value="HTH_MERR_2"/>
    <property type="match status" value="1"/>
</dbReference>
<gene>
    <name evidence="3" type="ORF">BS329_34735</name>
</gene>
<dbReference type="OrthoDB" id="9802039at2"/>
<dbReference type="PANTHER" id="PTHR30204">
    <property type="entry name" value="REDOX-CYCLING DRUG-SENSING TRANSCRIPTIONAL ACTIVATOR SOXR"/>
    <property type="match status" value="1"/>
</dbReference>
<dbReference type="GO" id="GO:0003677">
    <property type="term" value="F:DNA binding"/>
    <property type="evidence" value="ECO:0007669"/>
    <property type="project" value="UniProtKB-KW"/>
</dbReference>
<accession>A0A1R0KGX8</accession>
<dbReference type="Proteomes" id="UP000187486">
    <property type="component" value="Unassembled WGS sequence"/>
</dbReference>
<reference evidence="3 4" key="1">
    <citation type="submission" date="2016-01" db="EMBL/GenBank/DDBJ databases">
        <title>Amycolatopsis coloradensis genome sequencing and assembly.</title>
        <authorList>
            <person name="Mayilraj S."/>
        </authorList>
    </citation>
    <scope>NUCLEOTIDE SEQUENCE [LARGE SCALE GENOMIC DNA]</scope>
    <source>
        <strain evidence="3 4">DSM 44225</strain>
    </source>
</reference>
<organism evidence="3 4">
    <name type="scientific">Amycolatopsis coloradensis</name>
    <dbReference type="NCBI Taxonomy" id="76021"/>
    <lineage>
        <taxon>Bacteria</taxon>
        <taxon>Bacillati</taxon>
        <taxon>Actinomycetota</taxon>
        <taxon>Actinomycetes</taxon>
        <taxon>Pseudonocardiales</taxon>
        <taxon>Pseudonocardiaceae</taxon>
        <taxon>Amycolatopsis</taxon>
    </lineage>
</organism>
<dbReference type="GO" id="GO:0003700">
    <property type="term" value="F:DNA-binding transcription factor activity"/>
    <property type="evidence" value="ECO:0007669"/>
    <property type="project" value="InterPro"/>
</dbReference>
<dbReference type="SMART" id="SM00422">
    <property type="entry name" value="HTH_MERR"/>
    <property type="match status" value="1"/>
</dbReference>
<comment type="caution">
    <text evidence="3">The sequence shown here is derived from an EMBL/GenBank/DDBJ whole genome shotgun (WGS) entry which is preliminary data.</text>
</comment>
<evidence type="ECO:0000259" key="2">
    <source>
        <dbReference type="PROSITE" id="PS50937"/>
    </source>
</evidence>
<keyword evidence="1" id="KW-0238">DNA-binding</keyword>
<dbReference type="PRINTS" id="PR00040">
    <property type="entry name" value="HTHMERR"/>
</dbReference>
<dbReference type="InterPro" id="IPR000551">
    <property type="entry name" value="MerR-type_HTH_dom"/>
</dbReference>
<evidence type="ECO:0000313" key="3">
    <source>
        <dbReference type="EMBL" id="OLZ44919.1"/>
    </source>
</evidence>
<evidence type="ECO:0000256" key="1">
    <source>
        <dbReference type="ARBA" id="ARBA00023125"/>
    </source>
</evidence>
<name>A0A1R0KGX8_9PSEU</name>